<sequence length="228" mass="24367">MKAEQQAFVDTLLGRGDAPAGLIGGERGLAAYRNNMRALAAQALAVPFSRLREALGDDEFASLSWTFWRAHPPESGDLGRWGGALEAFLIERAGEDSGLPDLARLDWASHQAERAADATLDAESLALLGTTAPEQLWLVLRPGVALLAQRSGPLLVWRDGWRAVSQAVSDAEAVFLRALLDGVNLSEALVKGSAAATDFDFGAWLQAALKNAWLQGVRTTPPNRTATP</sequence>
<feature type="domain" description="Putative DNA-binding" evidence="1">
    <location>
        <begin position="5"/>
        <end position="89"/>
    </location>
</feature>
<dbReference type="GO" id="GO:0003677">
    <property type="term" value="F:DNA binding"/>
    <property type="evidence" value="ECO:0007669"/>
    <property type="project" value="UniProtKB-KW"/>
</dbReference>
<name>A0ABW7HCQ6_9BURK</name>
<dbReference type="Proteomes" id="UP001606134">
    <property type="component" value="Unassembled WGS sequence"/>
</dbReference>
<keyword evidence="3" id="KW-1185">Reference proteome</keyword>
<evidence type="ECO:0000313" key="3">
    <source>
        <dbReference type="Proteomes" id="UP001606134"/>
    </source>
</evidence>
<dbReference type="RefSeq" id="WP_394411113.1">
    <property type="nucleotide sequence ID" value="NZ_JBIGIC010000006.1"/>
</dbReference>
<accession>A0ABW7HCQ6</accession>
<dbReference type="InterPro" id="IPR018640">
    <property type="entry name" value="DUF2063"/>
</dbReference>
<reference evidence="2 3" key="1">
    <citation type="submission" date="2024-08" db="EMBL/GenBank/DDBJ databases">
        <authorList>
            <person name="Lu H."/>
        </authorList>
    </citation>
    <scope>NUCLEOTIDE SEQUENCE [LARGE SCALE GENOMIC DNA]</scope>
    <source>
        <strain evidence="2 3">BYS78W</strain>
    </source>
</reference>
<protein>
    <submittedName>
        <fullName evidence="2">DNA-binding domain-containing protein</fullName>
    </submittedName>
</protein>
<dbReference type="EMBL" id="JBIGIC010000006">
    <property type="protein sequence ID" value="MFG6487703.1"/>
    <property type="molecule type" value="Genomic_DNA"/>
</dbReference>
<gene>
    <name evidence="2" type="ORF">ACG04R_13555</name>
</gene>
<keyword evidence="2" id="KW-0238">DNA-binding</keyword>
<organism evidence="2 3">
    <name type="scientific">Pelomonas candidula</name>
    <dbReference type="NCBI Taxonomy" id="3299025"/>
    <lineage>
        <taxon>Bacteria</taxon>
        <taxon>Pseudomonadati</taxon>
        <taxon>Pseudomonadota</taxon>
        <taxon>Betaproteobacteria</taxon>
        <taxon>Burkholderiales</taxon>
        <taxon>Sphaerotilaceae</taxon>
        <taxon>Roseateles</taxon>
    </lineage>
</organism>
<evidence type="ECO:0000259" key="1">
    <source>
        <dbReference type="Pfam" id="PF09836"/>
    </source>
</evidence>
<proteinExistence type="predicted"/>
<dbReference type="Pfam" id="PF09836">
    <property type="entry name" value="DUF2063"/>
    <property type="match status" value="1"/>
</dbReference>
<comment type="caution">
    <text evidence="2">The sequence shown here is derived from an EMBL/GenBank/DDBJ whole genome shotgun (WGS) entry which is preliminary data.</text>
</comment>
<evidence type="ECO:0000313" key="2">
    <source>
        <dbReference type="EMBL" id="MFG6487703.1"/>
    </source>
</evidence>